<keyword evidence="4" id="KW-1003">Cell membrane</keyword>
<dbReference type="Pfam" id="PF13103">
    <property type="entry name" value="TonB_2"/>
    <property type="match status" value="1"/>
</dbReference>
<comment type="subcellular location">
    <subcellularLocation>
        <location evidence="1">Cell inner membrane</location>
        <topology evidence="1">Single-pass membrane protein</topology>
        <orientation evidence="1">Periplasmic side</orientation>
    </subcellularLocation>
</comment>
<organism evidence="13 14">
    <name type="scientific">Planctomyces bekefii</name>
    <dbReference type="NCBI Taxonomy" id="1653850"/>
    <lineage>
        <taxon>Bacteria</taxon>
        <taxon>Pseudomonadati</taxon>
        <taxon>Planctomycetota</taxon>
        <taxon>Planctomycetia</taxon>
        <taxon>Planctomycetales</taxon>
        <taxon>Planctomycetaceae</taxon>
        <taxon>Planctomyces</taxon>
    </lineage>
</organism>
<gene>
    <name evidence="13" type="ORF">E3A20_13670</name>
</gene>
<keyword evidence="8 11" id="KW-1133">Transmembrane helix</keyword>
<dbReference type="PANTHER" id="PTHR33446">
    <property type="entry name" value="PROTEIN TONB-RELATED"/>
    <property type="match status" value="1"/>
</dbReference>
<dbReference type="EMBL" id="SRHE01000256">
    <property type="protein sequence ID" value="TWW09504.1"/>
    <property type="molecule type" value="Genomic_DNA"/>
</dbReference>
<feature type="domain" description="TonB C-terminal" evidence="12">
    <location>
        <begin position="216"/>
        <end position="302"/>
    </location>
</feature>
<reference evidence="13 14" key="2">
    <citation type="submission" date="2019-08" db="EMBL/GenBank/DDBJ databases">
        <authorList>
            <person name="Henke P."/>
        </authorList>
    </citation>
    <scope>NUCLEOTIDE SEQUENCE [LARGE SCALE GENOMIC DNA]</scope>
    <source>
        <strain evidence="13">Phe10_nw2017</strain>
    </source>
</reference>
<dbReference type="NCBIfam" id="TIGR01352">
    <property type="entry name" value="tonB_Cterm"/>
    <property type="match status" value="1"/>
</dbReference>
<feature type="compositionally biased region" description="Basic and acidic residues" evidence="10">
    <location>
        <begin position="110"/>
        <end position="158"/>
    </location>
</feature>
<evidence type="ECO:0000256" key="1">
    <source>
        <dbReference type="ARBA" id="ARBA00004383"/>
    </source>
</evidence>
<evidence type="ECO:0000256" key="9">
    <source>
        <dbReference type="ARBA" id="ARBA00023136"/>
    </source>
</evidence>
<evidence type="ECO:0000256" key="5">
    <source>
        <dbReference type="ARBA" id="ARBA00022519"/>
    </source>
</evidence>
<sequence>MTADAQAKPMSGIETLKSMGRGFLFPQGRFAEDRLLTVLLAFSTVVHFAVILLGDFSWVRSKPPIIEEDPIGIDLNDFEAPSKAALPKAQPAPEAKVPQELLPQLPKKFSVKEETKPDEAIAEEKEEVKPEAKPAPEESKAPEAKIKTPTKDDNQMVDAEIRKRAALEALRREDKTAKTMEAPESDPLARLAAELNKSQKKSAAYGSVHGKANVKAYVAHLKKAIRANYNLPEVYNLKGSNIQVTLEITLAERGSLMNLEVVKSSGDSAFDELTVQAVRASVPFDKPPVDMVGSPINLVFTP</sequence>
<accession>A0A5C6M8Z8</accession>
<dbReference type="Proteomes" id="UP000321083">
    <property type="component" value="Unassembled WGS sequence"/>
</dbReference>
<dbReference type="AlphaFoldDB" id="A0A5C6M8Z8"/>
<evidence type="ECO:0000256" key="7">
    <source>
        <dbReference type="ARBA" id="ARBA00022927"/>
    </source>
</evidence>
<keyword evidence="7" id="KW-0653">Protein transport</keyword>
<evidence type="ECO:0000256" key="3">
    <source>
        <dbReference type="ARBA" id="ARBA00022448"/>
    </source>
</evidence>
<comment type="caution">
    <text evidence="13">The sequence shown here is derived from an EMBL/GenBank/DDBJ whole genome shotgun (WGS) entry which is preliminary data.</text>
</comment>
<feature type="region of interest" description="Disordered" evidence="10">
    <location>
        <begin position="84"/>
        <end position="158"/>
    </location>
</feature>
<dbReference type="InterPro" id="IPR037682">
    <property type="entry name" value="TonB_C"/>
</dbReference>
<evidence type="ECO:0000256" key="11">
    <source>
        <dbReference type="SAM" id="Phobius"/>
    </source>
</evidence>
<evidence type="ECO:0000256" key="10">
    <source>
        <dbReference type="SAM" id="MobiDB-lite"/>
    </source>
</evidence>
<keyword evidence="5" id="KW-0997">Cell inner membrane</keyword>
<feature type="transmembrane region" description="Helical" evidence="11">
    <location>
        <begin position="35"/>
        <end position="54"/>
    </location>
</feature>
<dbReference type="Gene3D" id="3.30.1150.10">
    <property type="match status" value="1"/>
</dbReference>
<dbReference type="InterPro" id="IPR006260">
    <property type="entry name" value="TonB/TolA_C"/>
</dbReference>
<keyword evidence="14" id="KW-1185">Reference proteome</keyword>
<dbReference type="GO" id="GO:0005886">
    <property type="term" value="C:plasma membrane"/>
    <property type="evidence" value="ECO:0007669"/>
    <property type="project" value="UniProtKB-SubCell"/>
</dbReference>
<proteinExistence type="inferred from homology"/>
<dbReference type="GO" id="GO:0055085">
    <property type="term" value="P:transmembrane transport"/>
    <property type="evidence" value="ECO:0007669"/>
    <property type="project" value="InterPro"/>
</dbReference>
<evidence type="ECO:0000256" key="6">
    <source>
        <dbReference type="ARBA" id="ARBA00022692"/>
    </source>
</evidence>
<keyword evidence="3" id="KW-0813">Transport</keyword>
<keyword evidence="6 11" id="KW-0812">Transmembrane</keyword>
<evidence type="ECO:0000313" key="14">
    <source>
        <dbReference type="Proteomes" id="UP000321083"/>
    </source>
</evidence>
<reference evidence="13 14" key="1">
    <citation type="submission" date="2019-08" db="EMBL/GenBank/DDBJ databases">
        <title>100 year-old enigma solved: identification of Planctomyces bekefii, the type genus and species of the phylum Planctomycetes.</title>
        <authorList>
            <person name="Svetlana D.N."/>
            <person name="Overmann J."/>
        </authorList>
    </citation>
    <scope>NUCLEOTIDE SEQUENCE [LARGE SCALE GENOMIC DNA]</scope>
    <source>
        <strain evidence="13">Phe10_nw2017</strain>
    </source>
</reference>
<dbReference type="PROSITE" id="PS52015">
    <property type="entry name" value="TONB_CTD"/>
    <property type="match status" value="1"/>
</dbReference>
<evidence type="ECO:0000256" key="2">
    <source>
        <dbReference type="ARBA" id="ARBA00006555"/>
    </source>
</evidence>
<keyword evidence="9 11" id="KW-0472">Membrane</keyword>
<evidence type="ECO:0000313" key="13">
    <source>
        <dbReference type="EMBL" id="TWW09504.1"/>
    </source>
</evidence>
<dbReference type="InterPro" id="IPR051045">
    <property type="entry name" value="TonB-dependent_transducer"/>
</dbReference>
<evidence type="ECO:0000256" key="8">
    <source>
        <dbReference type="ARBA" id="ARBA00022989"/>
    </source>
</evidence>
<protein>
    <submittedName>
        <fullName evidence="13">TonB C terminal</fullName>
    </submittedName>
</protein>
<comment type="similarity">
    <text evidence="2">Belongs to the TonB family.</text>
</comment>
<dbReference type="SUPFAM" id="SSF74653">
    <property type="entry name" value="TolA/TonB C-terminal domain"/>
    <property type="match status" value="1"/>
</dbReference>
<name>A0A5C6M8Z8_9PLAN</name>
<evidence type="ECO:0000256" key="4">
    <source>
        <dbReference type="ARBA" id="ARBA00022475"/>
    </source>
</evidence>
<dbReference type="GO" id="GO:0015031">
    <property type="term" value="P:protein transport"/>
    <property type="evidence" value="ECO:0007669"/>
    <property type="project" value="UniProtKB-KW"/>
</dbReference>
<evidence type="ECO:0000259" key="12">
    <source>
        <dbReference type="PROSITE" id="PS52015"/>
    </source>
</evidence>